<keyword evidence="2" id="KW-1185">Reference proteome</keyword>
<evidence type="ECO:0000313" key="1">
    <source>
        <dbReference type="EMBL" id="KAJ2900806.1"/>
    </source>
</evidence>
<reference evidence="1" key="1">
    <citation type="submission" date="2022-07" db="EMBL/GenBank/DDBJ databases">
        <title>Phylogenomic reconstructions and comparative analyses of Kickxellomycotina fungi.</title>
        <authorList>
            <person name="Reynolds N.K."/>
            <person name="Stajich J.E."/>
            <person name="Barry K."/>
            <person name="Grigoriev I.V."/>
            <person name="Crous P."/>
            <person name="Smith M.E."/>
        </authorList>
    </citation>
    <scope>NUCLEOTIDE SEQUENCE</scope>
    <source>
        <strain evidence="1">CBS 190363</strain>
    </source>
</reference>
<proteinExistence type="predicted"/>
<dbReference type="EMBL" id="JANBVB010000002">
    <property type="protein sequence ID" value="KAJ2900806.1"/>
    <property type="molecule type" value="Genomic_DNA"/>
</dbReference>
<organism evidence="1 2">
    <name type="scientific">Coemansia aciculifera</name>
    <dbReference type="NCBI Taxonomy" id="417176"/>
    <lineage>
        <taxon>Eukaryota</taxon>
        <taxon>Fungi</taxon>
        <taxon>Fungi incertae sedis</taxon>
        <taxon>Zoopagomycota</taxon>
        <taxon>Kickxellomycotina</taxon>
        <taxon>Kickxellomycetes</taxon>
        <taxon>Kickxellales</taxon>
        <taxon>Kickxellaceae</taxon>
        <taxon>Coemansia</taxon>
    </lineage>
</organism>
<accession>A0ACC1M9T5</accession>
<protein>
    <submittedName>
        <fullName evidence="1">Uncharacterized protein</fullName>
    </submittedName>
</protein>
<gene>
    <name evidence="1" type="ORF">IWW38_000181</name>
</gene>
<comment type="caution">
    <text evidence="1">The sequence shown here is derived from an EMBL/GenBank/DDBJ whole genome shotgun (WGS) entry which is preliminary data.</text>
</comment>
<dbReference type="Proteomes" id="UP001139981">
    <property type="component" value="Unassembled WGS sequence"/>
</dbReference>
<sequence length="205" mass="22995">MSLRNPGISIVGSAPKNGETAPQVTDPAVSDDGERGEEKMDVPMEKAAETQPETNDIIATPVTDPQRSVEGWVIVVTGVHEEAREEDVRDMFSDYGKIRNLHLNLDRQTGYVKGYALVEYSLQSEADQAISKASGKRLLGKPLAVDYAFVKDDTDRPKHSDSRHSHRQRGSHRRRHSSSPITIASRHRRDDDRDRERSRSPDHGF</sequence>
<evidence type="ECO:0000313" key="2">
    <source>
        <dbReference type="Proteomes" id="UP001139981"/>
    </source>
</evidence>
<name>A0ACC1M9T5_9FUNG</name>